<feature type="region of interest" description="Disordered" evidence="3">
    <location>
        <begin position="219"/>
        <end position="241"/>
    </location>
</feature>
<dbReference type="PANTHER" id="PTHR31088:SF6">
    <property type="entry name" value="PHAGE SHOCK PROTEIN A"/>
    <property type="match status" value="1"/>
</dbReference>
<proteinExistence type="inferred from homology"/>
<sequence length="254" mass="28256">MGLIERAIRVIRSNISSLIDKAEDPEKVLEQTIMDMQEDLIQLRQGVAQAIATQKRTERQYSQSQSTANEWYRRAELALQKGDESLAREALTRRKSYQQTADDLKAQIDQQTEIVNKLKQNMRALESKIAEAKSKKDLYIARARSAKASEKINEMLGSVGTGSSMAAFERMEEKVMELEARSEAIAELGTDDIDRQFAALEAGDDVDTDLADLKAKLLSESSGGGQLPGSAAKPKADPDVEREFNRLRSEMEGS</sequence>
<dbReference type="RefSeq" id="WP_168569616.1">
    <property type="nucleotide sequence ID" value="NZ_CP051167.1"/>
</dbReference>
<accession>A0A6H1TY04</accession>
<dbReference type="PANTHER" id="PTHR31088">
    <property type="entry name" value="MEMBRANE-ASSOCIATED PROTEIN VIPP1, CHLOROPLASTIC"/>
    <property type="match status" value="1"/>
</dbReference>
<dbReference type="KEGG" id="oxy:HCG48_13460"/>
<feature type="coiled-coil region" evidence="2">
    <location>
        <begin position="87"/>
        <end position="142"/>
    </location>
</feature>
<dbReference type="InterPro" id="IPR007157">
    <property type="entry name" value="PspA_VIPP1"/>
</dbReference>
<dbReference type="AlphaFoldDB" id="A0A6H1TY04"/>
<reference evidence="4 5" key="1">
    <citation type="submission" date="2020-04" db="EMBL/GenBank/DDBJ databases">
        <authorList>
            <person name="Basu S."/>
            <person name="Maruthanayagam V."/>
            <person name="Chakraborty S."/>
            <person name="Pramanik A."/>
            <person name="Mukherjee J."/>
            <person name="Brink B."/>
        </authorList>
    </citation>
    <scope>NUCLEOTIDE SEQUENCE [LARGE SCALE GENOMIC DNA]</scope>
    <source>
        <strain evidence="4 5">AP17</strain>
    </source>
</reference>
<name>A0A6H1TY04_9CYAN</name>
<evidence type="ECO:0000256" key="3">
    <source>
        <dbReference type="SAM" id="MobiDB-lite"/>
    </source>
</evidence>
<organism evidence="4 5">
    <name type="scientific">Oxynema aestuarii AP17</name>
    <dbReference type="NCBI Taxonomy" id="2064643"/>
    <lineage>
        <taxon>Bacteria</taxon>
        <taxon>Bacillati</taxon>
        <taxon>Cyanobacteriota</taxon>
        <taxon>Cyanophyceae</taxon>
        <taxon>Oscillatoriophycideae</taxon>
        <taxon>Oscillatoriales</taxon>
        <taxon>Oscillatoriaceae</taxon>
        <taxon>Oxynema</taxon>
        <taxon>Oxynema aestuarii</taxon>
    </lineage>
</organism>
<protein>
    <submittedName>
        <fullName evidence="4">PspA/IM30 family protein</fullName>
    </submittedName>
</protein>
<keyword evidence="5" id="KW-1185">Reference proteome</keyword>
<evidence type="ECO:0000256" key="2">
    <source>
        <dbReference type="SAM" id="Coils"/>
    </source>
</evidence>
<dbReference type="Pfam" id="PF04012">
    <property type="entry name" value="PspA_IM30"/>
    <property type="match status" value="1"/>
</dbReference>
<keyword evidence="2" id="KW-0175">Coiled coil</keyword>
<evidence type="ECO:0000256" key="1">
    <source>
        <dbReference type="ARBA" id="ARBA00043985"/>
    </source>
</evidence>
<dbReference type="Proteomes" id="UP000500857">
    <property type="component" value="Chromosome"/>
</dbReference>
<dbReference type="EMBL" id="CP051167">
    <property type="protein sequence ID" value="QIZ71464.1"/>
    <property type="molecule type" value="Genomic_DNA"/>
</dbReference>
<evidence type="ECO:0000313" key="4">
    <source>
        <dbReference type="EMBL" id="QIZ71464.1"/>
    </source>
</evidence>
<comment type="similarity">
    <text evidence="1">Belongs to the PspA/Vipp/IM30 family.</text>
</comment>
<evidence type="ECO:0000313" key="5">
    <source>
        <dbReference type="Proteomes" id="UP000500857"/>
    </source>
</evidence>
<gene>
    <name evidence="4" type="ORF">HCG48_13460</name>
</gene>